<name>A0A0A9D6X9_ARUDO</name>
<reference evidence="1" key="2">
    <citation type="journal article" date="2015" name="Data Brief">
        <title>Shoot transcriptome of the giant reed, Arundo donax.</title>
        <authorList>
            <person name="Barrero R.A."/>
            <person name="Guerrero F.D."/>
            <person name="Moolhuijzen P."/>
            <person name="Goolsby J.A."/>
            <person name="Tidwell J."/>
            <person name="Bellgard S.E."/>
            <person name="Bellgard M.I."/>
        </authorList>
    </citation>
    <scope>NUCLEOTIDE SEQUENCE</scope>
    <source>
        <tissue evidence="1">Shoot tissue taken approximately 20 cm above the soil surface</tissue>
    </source>
</reference>
<sequence length="42" mass="4845">MRCIAIICLSSRSSSYLYSESQFSNEPMIIKLLVCNRTTQQE</sequence>
<accession>A0A0A9D6X9</accession>
<organism evidence="1">
    <name type="scientific">Arundo donax</name>
    <name type="common">Giant reed</name>
    <name type="synonym">Donax arundinaceus</name>
    <dbReference type="NCBI Taxonomy" id="35708"/>
    <lineage>
        <taxon>Eukaryota</taxon>
        <taxon>Viridiplantae</taxon>
        <taxon>Streptophyta</taxon>
        <taxon>Embryophyta</taxon>
        <taxon>Tracheophyta</taxon>
        <taxon>Spermatophyta</taxon>
        <taxon>Magnoliopsida</taxon>
        <taxon>Liliopsida</taxon>
        <taxon>Poales</taxon>
        <taxon>Poaceae</taxon>
        <taxon>PACMAD clade</taxon>
        <taxon>Arundinoideae</taxon>
        <taxon>Arundineae</taxon>
        <taxon>Arundo</taxon>
    </lineage>
</organism>
<reference evidence="1" key="1">
    <citation type="submission" date="2014-09" db="EMBL/GenBank/DDBJ databases">
        <authorList>
            <person name="Magalhaes I.L.F."/>
            <person name="Oliveira U."/>
            <person name="Santos F.R."/>
            <person name="Vidigal T.H.D.A."/>
            <person name="Brescovit A.D."/>
            <person name="Santos A.J."/>
        </authorList>
    </citation>
    <scope>NUCLEOTIDE SEQUENCE</scope>
    <source>
        <tissue evidence="1">Shoot tissue taken approximately 20 cm above the soil surface</tissue>
    </source>
</reference>
<dbReference type="AlphaFoldDB" id="A0A0A9D6X9"/>
<evidence type="ECO:0000313" key="1">
    <source>
        <dbReference type="EMBL" id="JAD82448.1"/>
    </source>
</evidence>
<dbReference type="EMBL" id="GBRH01215447">
    <property type="protein sequence ID" value="JAD82448.1"/>
    <property type="molecule type" value="Transcribed_RNA"/>
</dbReference>
<proteinExistence type="predicted"/>
<protein>
    <submittedName>
        <fullName evidence="1">Uncharacterized protein</fullName>
    </submittedName>
</protein>